<dbReference type="Proteomes" id="UP001190700">
    <property type="component" value="Unassembled WGS sequence"/>
</dbReference>
<reference evidence="1 2" key="1">
    <citation type="journal article" date="2015" name="Genome Biol. Evol.">
        <title>Comparative Genomics of a Bacterivorous Green Alga Reveals Evolutionary Causalities and Consequences of Phago-Mixotrophic Mode of Nutrition.</title>
        <authorList>
            <person name="Burns J.A."/>
            <person name="Paasch A."/>
            <person name="Narechania A."/>
            <person name="Kim E."/>
        </authorList>
    </citation>
    <scope>NUCLEOTIDE SEQUENCE [LARGE SCALE GENOMIC DNA]</scope>
    <source>
        <strain evidence="1 2">PLY_AMNH</strain>
    </source>
</reference>
<proteinExistence type="predicted"/>
<evidence type="ECO:0000313" key="1">
    <source>
        <dbReference type="EMBL" id="KAK3276164.1"/>
    </source>
</evidence>
<sequence length="213" mass="23554">MRQSRPNHLRKTLITSFFLLVVAASLSFFSAPSLRPTRHDSRAVFPQPHAATADHNTQDMATLERTFEPPPLPLPMPPPYGDSEEPAATAVSPLNEEVVELLLSHDGLPMGSGVVRIKLDRVSGPAESADYVKTLAQLPGGLTGEHEFFRAEKDTLLQGDKGQAEAWKHDHTVWGRLADQESFDTLDAVYKLPTHRDGVTVLTESVQFRIRLL</sequence>
<name>A0AAE0GDH0_9CHLO</name>
<accession>A0AAE0GDH0</accession>
<organism evidence="1 2">
    <name type="scientific">Cymbomonas tetramitiformis</name>
    <dbReference type="NCBI Taxonomy" id="36881"/>
    <lineage>
        <taxon>Eukaryota</taxon>
        <taxon>Viridiplantae</taxon>
        <taxon>Chlorophyta</taxon>
        <taxon>Pyramimonadophyceae</taxon>
        <taxon>Pyramimonadales</taxon>
        <taxon>Pyramimonadaceae</taxon>
        <taxon>Cymbomonas</taxon>
    </lineage>
</organism>
<protein>
    <submittedName>
        <fullName evidence="1">Uncharacterized protein</fullName>
    </submittedName>
</protein>
<evidence type="ECO:0000313" key="2">
    <source>
        <dbReference type="Proteomes" id="UP001190700"/>
    </source>
</evidence>
<gene>
    <name evidence="1" type="ORF">CYMTET_15746</name>
</gene>
<keyword evidence="2" id="KW-1185">Reference proteome</keyword>
<dbReference type="AlphaFoldDB" id="A0AAE0GDH0"/>
<dbReference type="EMBL" id="LGRX02006732">
    <property type="protein sequence ID" value="KAK3276164.1"/>
    <property type="molecule type" value="Genomic_DNA"/>
</dbReference>
<comment type="caution">
    <text evidence="1">The sequence shown here is derived from an EMBL/GenBank/DDBJ whole genome shotgun (WGS) entry which is preliminary data.</text>
</comment>